<evidence type="ECO:0000256" key="5">
    <source>
        <dbReference type="SAM" id="MobiDB-lite"/>
    </source>
</evidence>
<dbReference type="Gene3D" id="1.10.10.10">
    <property type="entry name" value="Winged helix-like DNA-binding domain superfamily/Winged helix DNA-binding domain"/>
    <property type="match status" value="2"/>
</dbReference>
<dbReference type="InterPro" id="IPR036388">
    <property type="entry name" value="WH-like_DNA-bd_sf"/>
</dbReference>
<keyword evidence="3 6" id="KW-1133">Transmembrane helix</keyword>
<dbReference type="RefSeq" id="WP_310058512.1">
    <property type="nucleotide sequence ID" value="NZ_JAVDVQ010000012.1"/>
</dbReference>
<dbReference type="InterPro" id="IPR011434">
    <property type="entry name" value="Ltp-like_HTH"/>
</dbReference>
<feature type="domain" description="Putative host cell surface-exposed lipoprotein Ltp-like HTH region" evidence="8">
    <location>
        <begin position="216"/>
        <end position="257"/>
    </location>
</feature>
<dbReference type="EMBL" id="JAVDVQ010000012">
    <property type="protein sequence ID" value="MDR7083570.1"/>
    <property type="molecule type" value="Genomic_DNA"/>
</dbReference>
<evidence type="ECO:0000256" key="6">
    <source>
        <dbReference type="SAM" id="Phobius"/>
    </source>
</evidence>
<dbReference type="PANTHER" id="PTHR21016:SF25">
    <property type="entry name" value="TM2 DOMAIN-CONTAINING PROTEIN DDB_G0277895-RELATED"/>
    <property type="match status" value="1"/>
</dbReference>
<evidence type="ECO:0000313" key="9">
    <source>
        <dbReference type="EMBL" id="MDR7083570.1"/>
    </source>
</evidence>
<feature type="domain" description="TM2" evidence="7">
    <location>
        <begin position="23"/>
        <end position="71"/>
    </location>
</feature>
<accession>A0ABU1UEJ7</accession>
<dbReference type="InterPro" id="IPR007829">
    <property type="entry name" value="TM2"/>
</dbReference>
<comment type="caution">
    <text evidence="9">The sequence shown here is derived from an EMBL/GenBank/DDBJ whole genome shotgun (WGS) entry which is preliminary data.</text>
</comment>
<dbReference type="Proteomes" id="UP001252243">
    <property type="component" value="Unassembled WGS sequence"/>
</dbReference>
<dbReference type="InterPro" id="IPR050932">
    <property type="entry name" value="TM2D1-3-like"/>
</dbReference>
<dbReference type="Pfam" id="PF07553">
    <property type="entry name" value="Lipoprotein_Ltp"/>
    <property type="match status" value="2"/>
</dbReference>
<keyword evidence="4 6" id="KW-0472">Membrane</keyword>
<reference evidence="9 10" key="1">
    <citation type="submission" date="2023-07" db="EMBL/GenBank/DDBJ databases">
        <title>Sorghum-associated microbial communities from plants grown in Nebraska, USA.</title>
        <authorList>
            <person name="Schachtman D."/>
        </authorList>
    </citation>
    <scope>NUCLEOTIDE SEQUENCE [LARGE SCALE GENOMIC DNA]</scope>
    <source>
        <strain evidence="9 10">BE167</strain>
    </source>
</reference>
<gene>
    <name evidence="9" type="ORF">J2X01_002865</name>
</gene>
<feature type="transmembrane region" description="Helical" evidence="6">
    <location>
        <begin position="52"/>
        <end position="74"/>
    </location>
</feature>
<feature type="transmembrane region" description="Helical" evidence="6">
    <location>
        <begin position="26"/>
        <end position="46"/>
    </location>
</feature>
<protein>
    <submittedName>
        <fullName evidence="9">TM2 domain-containing membrane protein YozV</fullName>
    </submittedName>
</protein>
<evidence type="ECO:0000256" key="2">
    <source>
        <dbReference type="ARBA" id="ARBA00022692"/>
    </source>
</evidence>
<evidence type="ECO:0000259" key="7">
    <source>
        <dbReference type="Pfam" id="PF05154"/>
    </source>
</evidence>
<proteinExistence type="predicted"/>
<keyword evidence="2 6" id="KW-0812">Transmembrane</keyword>
<feature type="transmembrane region" description="Helical" evidence="6">
    <location>
        <begin position="95"/>
        <end position="113"/>
    </location>
</feature>
<dbReference type="PANTHER" id="PTHR21016">
    <property type="entry name" value="BETA-AMYLOID BINDING PROTEIN-RELATED"/>
    <property type="match status" value="1"/>
</dbReference>
<evidence type="ECO:0000256" key="4">
    <source>
        <dbReference type="ARBA" id="ARBA00023136"/>
    </source>
</evidence>
<feature type="region of interest" description="Disordered" evidence="5">
    <location>
        <begin position="119"/>
        <end position="144"/>
    </location>
</feature>
<evidence type="ECO:0000259" key="8">
    <source>
        <dbReference type="Pfam" id="PF07553"/>
    </source>
</evidence>
<name>A0ABU1UEJ7_9MICC</name>
<evidence type="ECO:0000256" key="1">
    <source>
        <dbReference type="ARBA" id="ARBA00004141"/>
    </source>
</evidence>
<comment type="subcellular location">
    <subcellularLocation>
        <location evidence="1">Membrane</location>
        <topology evidence="1">Multi-pass membrane protein</topology>
    </subcellularLocation>
</comment>
<keyword evidence="10" id="KW-1185">Reference proteome</keyword>
<sequence>MSQNPNLAPYPPAYGYGQVKQSHKSFLVTWLLSLLLGILGADRFYLGKVGTGILKLITLGGIGIWALIDLILVLTNKTRDKQGFPLEGYEKHKKMALIVTGVVILLSIVVNSARAGSGPASAPASTPKVSAATPSATPSATPTKDPAIAAAEAKAQADADAKAKADADAAAKAKTESDAAAKAKADADAAAKAAADAAAKAAAEAEAAAKRGTISQQNALRKAADYLEYTAFSRTGLIGQLEFEKYSTNDATWAVDRVTVDWNQQAAKKAKSYLEYSSFSRSGLVDQLLFEGYTSAQAEYGVSQTGL</sequence>
<evidence type="ECO:0000313" key="10">
    <source>
        <dbReference type="Proteomes" id="UP001252243"/>
    </source>
</evidence>
<organism evidence="9 10">
    <name type="scientific">Arthrobacter ginsengisoli</name>
    <dbReference type="NCBI Taxonomy" id="1356565"/>
    <lineage>
        <taxon>Bacteria</taxon>
        <taxon>Bacillati</taxon>
        <taxon>Actinomycetota</taxon>
        <taxon>Actinomycetes</taxon>
        <taxon>Micrococcales</taxon>
        <taxon>Micrococcaceae</taxon>
        <taxon>Arthrobacter</taxon>
    </lineage>
</organism>
<dbReference type="Pfam" id="PF05154">
    <property type="entry name" value="TM2"/>
    <property type="match status" value="1"/>
</dbReference>
<evidence type="ECO:0000256" key="3">
    <source>
        <dbReference type="ARBA" id="ARBA00022989"/>
    </source>
</evidence>
<feature type="domain" description="Putative host cell surface-exposed lipoprotein Ltp-like HTH region" evidence="8">
    <location>
        <begin position="261"/>
        <end position="303"/>
    </location>
</feature>